<dbReference type="EMBL" id="JBHSKJ010000002">
    <property type="protein sequence ID" value="MFC5144038.1"/>
    <property type="molecule type" value="Genomic_DNA"/>
</dbReference>
<accession>A0ABV9ZRL4</accession>
<sequence>MAPWRRRPSRKAVLATLSAVAAATVLGSTALAVGLGGEDGPGSAAKRPAGAASRAVSGAHGNPGSSGGPSTGPGGSPSSSAPGKEKQEGGEGSEGGKESGAPAASPSQGGSAPAASGGKPHGAPAESGVPLTAHVRPYAFEDPCSQRYLIDRAPGDVTPPPSEQDAPPWVSALGGVAAGSQFIEITLQGTGKDTVVLEGLHVRVQGTKAPLPWNSYIMGVGCGGDVSTKSFGVDLDAARPAVTPKAGQRDFPYKVSESDPEVFYVKAAAAQHDVKWYLELQWSSGDRRGVLRLDDRGRPFRTSGAGGRPVYQQPPGSPQGWEPAPEA</sequence>
<feature type="compositionally biased region" description="Basic and acidic residues" evidence="1">
    <location>
        <begin position="83"/>
        <end position="97"/>
    </location>
</feature>
<dbReference type="RefSeq" id="WP_382037735.1">
    <property type="nucleotide sequence ID" value="NZ_JBHSKJ010000002.1"/>
</dbReference>
<proteinExistence type="predicted"/>
<evidence type="ECO:0000256" key="2">
    <source>
        <dbReference type="SAM" id="SignalP"/>
    </source>
</evidence>
<reference evidence="4" key="1">
    <citation type="journal article" date="2019" name="Int. J. Syst. Evol. Microbiol.">
        <title>The Global Catalogue of Microorganisms (GCM) 10K type strain sequencing project: providing services to taxonomists for standard genome sequencing and annotation.</title>
        <authorList>
            <consortium name="The Broad Institute Genomics Platform"/>
            <consortium name="The Broad Institute Genome Sequencing Center for Infectious Disease"/>
            <person name="Wu L."/>
            <person name="Ma J."/>
        </authorList>
    </citation>
    <scope>NUCLEOTIDE SEQUENCE [LARGE SCALE GENOMIC DNA]</scope>
    <source>
        <strain evidence="4">CGMCC 4.1641</strain>
    </source>
</reference>
<feature type="compositionally biased region" description="Gly residues" evidence="1">
    <location>
        <begin position="64"/>
        <end position="75"/>
    </location>
</feature>
<evidence type="ECO:0000313" key="3">
    <source>
        <dbReference type="EMBL" id="MFC5144038.1"/>
    </source>
</evidence>
<evidence type="ECO:0008006" key="5">
    <source>
        <dbReference type="Google" id="ProtNLM"/>
    </source>
</evidence>
<feature type="region of interest" description="Disordered" evidence="1">
    <location>
        <begin position="32"/>
        <end position="129"/>
    </location>
</feature>
<gene>
    <name evidence="3" type="ORF">ACFPP6_04970</name>
</gene>
<dbReference type="Proteomes" id="UP001596222">
    <property type="component" value="Unassembled WGS sequence"/>
</dbReference>
<feature type="compositionally biased region" description="Low complexity" evidence="1">
    <location>
        <begin position="41"/>
        <end position="63"/>
    </location>
</feature>
<evidence type="ECO:0000313" key="4">
    <source>
        <dbReference type="Proteomes" id="UP001596222"/>
    </source>
</evidence>
<feature type="signal peptide" evidence="2">
    <location>
        <begin position="1"/>
        <end position="32"/>
    </location>
</feature>
<organism evidence="3 4">
    <name type="scientific">Streptomyces aureoversilis</name>
    <dbReference type="NCBI Taxonomy" id="67277"/>
    <lineage>
        <taxon>Bacteria</taxon>
        <taxon>Bacillati</taxon>
        <taxon>Actinomycetota</taxon>
        <taxon>Actinomycetes</taxon>
        <taxon>Kitasatosporales</taxon>
        <taxon>Streptomycetaceae</taxon>
        <taxon>Streptomyces</taxon>
    </lineage>
</organism>
<feature type="chain" id="PRO_5046831812" description="Transcriptional regulator" evidence="2">
    <location>
        <begin position="33"/>
        <end position="327"/>
    </location>
</feature>
<feature type="compositionally biased region" description="Low complexity" evidence="1">
    <location>
        <begin position="99"/>
        <end position="125"/>
    </location>
</feature>
<evidence type="ECO:0000256" key="1">
    <source>
        <dbReference type="SAM" id="MobiDB-lite"/>
    </source>
</evidence>
<protein>
    <recommendedName>
        <fullName evidence="5">Transcriptional regulator</fullName>
    </recommendedName>
</protein>
<keyword evidence="2" id="KW-0732">Signal</keyword>
<keyword evidence="4" id="KW-1185">Reference proteome</keyword>
<name>A0ABV9ZRL4_9ACTN</name>
<comment type="caution">
    <text evidence="3">The sequence shown here is derived from an EMBL/GenBank/DDBJ whole genome shotgun (WGS) entry which is preliminary data.</text>
</comment>
<feature type="region of interest" description="Disordered" evidence="1">
    <location>
        <begin position="290"/>
        <end position="327"/>
    </location>
</feature>